<protein>
    <submittedName>
        <fullName evidence="2">Uncharacterized protein</fullName>
    </submittedName>
</protein>
<feature type="region of interest" description="Disordered" evidence="1">
    <location>
        <begin position="107"/>
        <end position="130"/>
    </location>
</feature>
<gene>
    <name evidence="2" type="ORF">BQ8794_50055</name>
</gene>
<keyword evidence="3" id="KW-1185">Reference proteome</keyword>
<dbReference type="AlphaFoldDB" id="A0A1R3VDF8"/>
<evidence type="ECO:0000313" key="3">
    <source>
        <dbReference type="Proteomes" id="UP000188388"/>
    </source>
</evidence>
<accession>A0A1R3VDF8</accession>
<reference evidence="3" key="1">
    <citation type="submission" date="2017-01" db="EMBL/GenBank/DDBJ databases">
        <authorList>
            <person name="Brunel B."/>
        </authorList>
    </citation>
    <scope>NUCLEOTIDE SEQUENCE [LARGE SCALE GENOMIC DNA]</scope>
</reference>
<evidence type="ECO:0000256" key="1">
    <source>
        <dbReference type="SAM" id="MobiDB-lite"/>
    </source>
</evidence>
<dbReference type="Proteomes" id="UP000188388">
    <property type="component" value="Unassembled WGS sequence"/>
</dbReference>
<name>A0A1R3VDF8_9HYPH</name>
<proteinExistence type="predicted"/>
<evidence type="ECO:0000313" key="2">
    <source>
        <dbReference type="EMBL" id="SIT57953.1"/>
    </source>
</evidence>
<dbReference type="EMBL" id="FTPD01000045">
    <property type="protein sequence ID" value="SIT57953.1"/>
    <property type="molecule type" value="Genomic_DNA"/>
</dbReference>
<feature type="compositionally biased region" description="Basic and acidic residues" evidence="1">
    <location>
        <begin position="117"/>
        <end position="130"/>
    </location>
</feature>
<sequence>MRSSTVPARLPVALAIAVALGRAQRVLLAIAGADGGSNLQLHQPLGGKANHLAQEIGIRSLLLERAQVLSMTTAKPLDRNSAIEGALASGVATAELSYTTCGDATVTSASSSKQASRNRDDRWSFKTWKD</sequence>
<organism evidence="2 3">
    <name type="scientific">Mesorhizobium prunaredense</name>
    <dbReference type="NCBI Taxonomy" id="1631249"/>
    <lineage>
        <taxon>Bacteria</taxon>
        <taxon>Pseudomonadati</taxon>
        <taxon>Pseudomonadota</taxon>
        <taxon>Alphaproteobacteria</taxon>
        <taxon>Hyphomicrobiales</taxon>
        <taxon>Phyllobacteriaceae</taxon>
        <taxon>Mesorhizobium</taxon>
    </lineage>
</organism>